<evidence type="ECO:0000256" key="5">
    <source>
        <dbReference type="ARBA" id="ARBA00022448"/>
    </source>
</evidence>
<proteinExistence type="inferred from homology"/>
<keyword evidence="10" id="KW-0249">Electron transport</keyword>
<organism evidence="19">
    <name type="scientific">Spadella cephaloptera</name>
    <dbReference type="NCBI Taxonomy" id="52888"/>
    <lineage>
        <taxon>Eukaryota</taxon>
        <taxon>Metazoa</taxon>
        <taxon>Spiralia</taxon>
        <taxon>Gnathifera</taxon>
        <taxon>Chaetognatha</taxon>
        <taxon>Sagittoidea</taxon>
        <taxon>Phragmophora</taxon>
        <taxon>Spadellidae</taxon>
        <taxon>Spadella</taxon>
    </lineage>
</organism>
<keyword evidence="8" id="KW-0999">Mitochondrion inner membrane</keyword>
<dbReference type="AlphaFoldDB" id="A0A141CKB7"/>
<evidence type="ECO:0000256" key="16">
    <source>
        <dbReference type="ARBA" id="ARBA00031028"/>
    </source>
</evidence>
<evidence type="ECO:0000256" key="10">
    <source>
        <dbReference type="ARBA" id="ARBA00022982"/>
    </source>
</evidence>
<comment type="similarity">
    <text evidence="2">Belongs to the complex I subunit 2 family.</text>
</comment>
<evidence type="ECO:0000256" key="12">
    <source>
        <dbReference type="ARBA" id="ARBA00023027"/>
    </source>
</evidence>
<dbReference type="PANTHER" id="PTHR46552:SF1">
    <property type="entry name" value="NADH-UBIQUINONE OXIDOREDUCTASE CHAIN 2"/>
    <property type="match status" value="1"/>
</dbReference>
<keyword evidence="15 18" id="KW-0472">Membrane</keyword>
<keyword evidence="5" id="KW-0813">Transport</keyword>
<feature type="transmembrane region" description="Helical" evidence="18">
    <location>
        <begin position="144"/>
        <end position="166"/>
    </location>
</feature>
<feature type="transmembrane region" description="Helical" evidence="18">
    <location>
        <begin position="117"/>
        <end position="138"/>
    </location>
</feature>
<evidence type="ECO:0000256" key="14">
    <source>
        <dbReference type="ARBA" id="ARBA00023128"/>
    </source>
</evidence>
<dbReference type="EMBL" id="KP899748">
    <property type="protein sequence ID" value="AKS03963.1"/>
    <property type="molecule type" value="Genomic_DNA"/>
</dbReference>
<gene>
    <name evidence="19" type="primary">NADH2</name>
</gene>
<dbReference type="GO" id="GO:0008137">
    <property type="term" value="F:NADH dehydrogenase (ubiquinone) activity"/>
    <property type="evidence" value="ECO:0007669"/>
    <property type="project" value="UniProtKB-EC"/>
</dbReference>
<geneLocation type="mitochondrion" evidence="19"/>
<keyword evidence="11 18" id="KW-1133">Transmembrane helix</keyword>
<sequence>MVFGLIFGLVCAVSSNNWLLIWLGLEINMMSFLPLIGNNNSSKKKVSLYFVVQSIGSLLILATGIMQINITARIMILALSLKMGIIPVHFWIPPLISTMKSYQMSLLLTIQKISPLVLLKVVMNSAFLTTLLVLNAILGGMMVMISMMMPLLLLFSGTIHLSWLLSALNTSMFWNYMIIYMFLLTAIIKFWDMNQKNSMQLTLLNFGGIPPFLGFSLKLNTLSMLNSIHIPPLLMGSCMSLYAYVRLLLSGMTVSKKKVAEKLSPGAILLLIPQ</sequence>
<feature type="transmembrane region" description="Helical" evidence="18">
    <location>
        <begin position="228"/>
        <end position="249"/>
    </location>
</feature>
<reference evidence="19" key="1">
    <citation type="submission" date="2015-03" db="EMBL/GenBank/DDBJ databases">
        <title>Mitochondrial variation in chaetognaths.</title>
        <authorList>
            <person name="Marletaz F."/>
            <person name="Le Parco Y."/>
            <person name="Liu S."/>
            <person name="Peijnenburg K."/>
        </authorList>
    </citation>
    <scope>NUCLEOTIDE SEQUENCE</scope>
    <source>
        <strain evidence="19">SOR-2</strain>
    </source>
</reference>
<evidence type="ECO:0000313" key="19">
    <source>
        <dbReference type="EMBL" id="AKS03963.1"/>
    </source>
</evidence>
<comment type="catalytic activity">
    <reaction evidence="17">
        <text>a ubiquinone + NADH + 5 H(+)(in) = a ubiquinol + NAD(+) + 4 H(+)(out)</text>
        <dbReference type="Rhea" id="RHEA:29091"/>
        <dbReference type="Rhea" id="RHEA-COMP:9565"/>
        <dbReference type="Rhea" id="RHEA-COMP:9566"/>
        <dbReference type="ChEBI" id="CHEBI:15378"/>
        <dbReference type="ChEBI" id="CHEBI:16389"/>
        <dbReference type="ChEBI" id="CHEBI:17976"/>
        <dbReference type="ChEBI" id="CHEBI:57540"/>
        <dbReference type="ChEBI" id="CHEBI:57945"/>
        <dbReference type="EC" id="7.1.1.2"/>
    </reaction>
</comment>
<dbReference type="GO" id="GO:0006120">
    <property type="term" value="P:mitochondrial electron transport, NADH to ubiquinone"/>
    <property type="evidence" value="ECO:0007669"/>
    <property type="project" value="TreeGrafter"/>
</dbReference>
<keyword evidence="13" id="KW-0830">Ubiquinone</keyword>
<evidence type="ECO:0000256" key="6">
    <source>
        <dbReference type="ARBA" id="ARBA00022660"/>
    </source>
</evidence>
<evidence type="ECO:0000256" key="8">
    <source>
        <dbReference type="ARBA" id="ARBA00022792"/>
    </source>
</evidence>
<dbReference type="InterPro" id="IPR050175">
    <property type="entry name" value="Complex_I_Subunit_2"/>
</dbReference>
<evidence type="ECO:0000256" key="7">
    <source>
        <dbReference type="ARBA" id="ARBA00022692"/>
    </source>
</evidence>
<evidence type="ECO:0000256" key="9">
    <source>
        <dbReference type="ARBA" id="ARBA00022967"/>
    </source>
</evidence>
<keyword evidence="12" id="KW-0520">NAD</keyword>
<protein>
    <recommendedName>
        <fullName evidence="4">NADH-ubiquinone oxidoreductase chain 2</fullName>
        <ecNumber evidence="3">7.1.1.2</ecNumber>
    </recommendedName>
    <alternativeName>
        <fullName evidence="16">NADH dehydrogenase subunit 2</fullName>
    </alternativeName>
</protein>
<keyword evidence="6" id="KW-0679">Respiratory chain</keyword>
<keyword evidence="7 18" id="KW-0812">Transmembrane</keyword>
<keyword evidence="9" id="KW-1278">Translocase</keyword>
<evidence type="ECO:0000256" key="15">
    <source>
        <dbReference type="ARBA" id="ARBA00023136"/>
    </source>
</evidence>
<evidence type="ECO:0000256" key="2">
    <source>
        <dbReference type="ARBA" id="ARBA00007012"/>
    </source>
</evidence>
<dbReference type="PANTHER" id="PTHR46552">
    <property type="entry name" value="NADH-UBIQUINONE OXIDOREDUCTASE CHAIN 2"/>
    <property type="match status" value="1"/>
</dbReference>
<name>A0A141CKB7_9BILA</name>
<feature type="transmembrane region" description="Helical" evidence="18">
    <location>
        <begin position="173"/>
        <end position="191"/>
    </location>
</feature>
<feature type="transmembrane region" description="Helical" evidence="18">
    <location>
        <begin position="46"/>
        <end position="68"/>
    </location>
</feature>
<evidence type="ECO:0000256" key="13">
    <source>
        <dbReference type="ARBA" id="ARBA00023075"/>
    </source>
</evidence>
<evidence type="ECO:0000256" key="3">
    <source>
        <dbReference type="ARBA" id="ARBA00012944"/>
    </source>
</evidence>
<feature type="transmembrane region" description="Helical" evidence="18">
    <location>
        <begin position="74"/>
        <end position="96"/>
    </location>
</feature>
<evidence type="ECO:0000256" key="17">
    <source>
        <dbReference type="ARBA" id="ARBA00049551"/>
    </source>
</evidence>
<evidence type="ECO:0000256" key="18">
    <source>
        <dbReference type="SAM" id="Phobius"/>
    </source>
</evidence>
<comment type="subcellular location">
    <subcellularLocation>
        <location evidence="1">Mitochondrion inner membrane</location>
        <topology evidence="1">Multi-pass membrane protein</topology>
    </subcellularLocation>
</comment>
<dbReference type="GO" id="GO:0005743">
    <property type="term" value="C:mitochondrial inner membrane"/>
    <property type="evidence" value="ECO:0007669"/>
    <property type="project" value="UniProtKB-SubCell"/>
</dbReference>
<accession>A0A141CKB7</accession>
<feature type="transmembrane region" description="Helical" evidence="18">
    <location>
        <begin position="6"/>
        <end position="25"/>
    </location>
</feature>
<keyword evidence="14 19" id="KW-0496">Mitochondrion</keyword>
<dbReference type="EC" id="7.1.1.2" evidence="3"/>
<evidence type="ECO:0000256" key="11">
    <source>
        <dbReference type="ARBA" id="ARBA00022989"/>
    </source>
</evidence>
<evidence type="ECO:0000256" key="1">
    <source>
        <dbReference type="ARBA" id="ARBA00004448"/>
    </source>
</evidence>
<evidence type="ECO:0000256" key="4">
    <source>
        <dbReference type="ARBA" id="ARBA00021008"/>
    </source>
</evidence>